<dbReference type="EMBL" id="BQNB010015349">
    <property type="protein sequence ID" value="GJT38984.1"/>
    <property type="molecule type" value="Genomic_DNA"/>
</dbReference>
<dbReference type="SUPFAM" id="SSF56672">
    <property type="entry name" value="DNA/RNA polymerases"/>
    <property type="match status" value="1"/>
</dbReference>
<feature type="region of interest" description="Disordered" evidence="1">
    <location>
        <begin position="697"/>
        <end position="716"/>
    </location>
</feature>
<dbReference type="InterPro" id="IPR013103">
    <property type="entry name" value="RVT_2"/>
</dbReference>
<protein>
    <submittedName>
        <fullName evidence="3">Retrovirus-related pol polyprotein from transposon TNT 1-94</fullName>
    </submittedName>
</protein>
<feature type="region of interest" description="Disordered" evidence="1">
    <location>
        <begin position="603"/>
        <end position="686"/>
    </location>
</feature>
<feature type="compositionally biased region" description="Acidic residues" evidence="1">
    <location>
        <begin position="706"/>
        <end position="715"/>
    </location>
</feature>
<comment type="caution">
    <text evidence="3">The sequence shown here is derived from an EMBL/GenBank/DDBJ whole genome shotgun (WGS) entry which is preliminary data.</text>
</comment>
<feature type="region of interest" description="Disordered" evidence="1">
    <location>
        <begin position="479"/>
        <end position="573"/>
    </location>
</feature>
<evidence type="ECO:0000313" key="4">
    <source>
        <dbReference type="Proteomes" id="UP001151760"/>
    </source>
</evidence>
<evidence type="ECO:0000259" key="2">
    <source>
        <dbReference type="Pfam" id="PF07727"/>
    </source>
</evidence>
<feature type="compositionally biased region" description="Basic and acidic residues" evidence="1">
    <location>
        <begin position="677"/>
        <end position="686"/>
    </location>
</feature>
<gene>
    <name evidence="3" type="ORF">Tco_0938849</name>
</gene>
<sequence length="786" mass="87234">MDVTTTFLNGELKEEVYVVKPEGFVDPDHPTHVYRLKKALYGLKQAPRAWYDTLSRFLLDNKFSKGAVDPTLFTQKTGKHILLVQIYVDDIIFASTDPKACLQVSQNPRGIFINQSKFALEILKKFRMDSCDPVDTPMVDRLKLDEDPLGIPVDQTRFHSMVGSLMYLTASRPDLVFAVCMCARHRYGGHQRNRRALRSQLQRQNTFAMSDVVLRILREQVEKGVVELYFVTTDYQLADIFTKALPRERFKFLLPRLDTMADVNVNAPAEQAPAMAPPTRTDDQICNAPEKGADTVRYVKNTGSYSCQLDEQWFDLTKDTLRDALQITPVDNNNPFSSPPTPDALINFVNELGYPKVVRTLSAVVTNDMFQPWRALTTIINLCLTGKTSAFERPRAPVLQILWGGKKKANPLVIPSVRFTKLIIHHLQSKHKFHPRPDSPLHLPYEEYVLGYLKFSAKGPNGNDPTLLHLNLLSRHIQTEATKQSKPQPPKPTPVTTEPSKKDQSKKRKLVKESSEAPSPAERPKAGNVIKKRKPKSSSQLIDEFVNEGVSDKEPVYGDEEADTQRAIEESLPSGSDAIVGQLLCGAQGTNWEISTASRCLVKGSAPAEPSGHDESSSLYAKLGLTDSEMESDDEVPGIDVGDQDEGQAGPNPGIQDEGQAGSNPSDVVVSQPQSSHDVHVGPNREHMDVEVTDASIQQNPKQMDEEFTTTEDEPEKTNIKSEVQSMVTVPIHHDTSFVPLMTTPVINLTISQPVSATVQALLPTSTTTVTTITTTTSLPPPPHQP</sequence>
<name>A0ABQ5DPJ7_9ASTR</name>
<feature type="compositionally biased region" description="Acidic residues" evidence="1">
    <location>
        <begin position="628"/>
        <end position="646"/>
    </location>
</feature>
<evidence type="ECO:0000256" key="1">
    <source>
        <dbReference type="SAM" id="MobiDB-lite"/>
    </source>
</evidence>
<keyword evidence="4" id="KW-1185">Reference proteome</keyword>
<accession>A0ABQ5DPJ7</accession>
<dbReference type="Proteomes" id="UP001151760">
    <property type="component" value="Unassembled WGS sequence"/>
</dbReference>
<dbReference type="Pfam" id="PF07727">
    <property type="entry name" value="RVT_2"/>
    <property type="match status" value="1"/>
</dbReference>
<feature type="domain" description="Reverse transcriptase Ty1/copia-type" evidence="2">
    <location>
        <begin position="1"/>
        <end position="99"/>
    </location>
</feature>
<evidence type="ECO:0000313" key="3">
    <source>
        <dbReference type="EMBL" id="GJT38984.1"/>
    </source>
</evidence>
<feature type="compositionally biased region" description="Low complexity" evidence="1">
    <location>
        <begin position="665"/>
        <end position="676"/>
    </location>
</feature>
<organism evidence="3 4">
    <name type="scientific">Tanacetum coccineum</name>
    <dbReference type="NCBI Taxonomy" id="301880"/>
    <lineage>
        <taxon>Eukaryota</taxon>
        <taxon>Viridiplantae</taxon>
        <taxon>Streptophyta</taxon>
        <taxon>Embryophyta</taxon>
        <taxon>Tracheophyta</taxon>
        <taxon>Spermatophyta</taxon>
        <taxon>Magnoliopsida</taxon>
        <taxon>eudicotyledons</taxon>
        <taxon>Gunneridae</taxon>
        <taxon>Pentapetalae</taxon>
        <taxon>asterids</taxon>
        <taxon>campanulids</taxon>
        <taxon>Asterales</taxon>
        <taxon>Asteraceae</taxon>
        <taxon>Asteroideae</taxon>
        <taxon>Anthemideae</taxon>
        <taxon>Anthemidinae</taxon>
        <taxon>Tanacetum</taxon>
    </lineage>
</organism>
<proteinExistence type="predicted"/>
<reference evidence="3" key="1">
    <citation type="journal article" date="2022" name="Int. J. Mol. Sci.">
        <title>Draft Genome of Tanacetum Coccineum: Genomic Comparison of Closely Related Tanacetum-Family Plants.</title>
        <authorList>
            <person name="Yamashiro T."/>
            <person name="Shiraishi A."/>
            <person name="Nakayama K."/>
            <person name="Satake H."/>
        </authorList>
    </citation>
    <scope>NUCLEOTIDE SEQUENCE</scope>
</reference>
<reference evidence="3" key="2">
    <citation type="submission" date="2022-01" db="EMBL/GenBank/DDBJ databases">
        <authorList>
            <person name="Yamashiro T."/>
            <person name="Shiraishi A."/>
            <person name="Satake H."/>
            <person name="Nakayama K."/>
        </authorList>
    </citation>
    <scope>NUCLEOTIDE SEQUENCE</scope>
</reference>
<dbReference type="InterPro" id="IPR043502">
    <property type="entry name" value="DNA/RNA_pol_sf"/>
</dbReference>